<organism evidence="2 3">
    <name type="scientific">Saccharata proteae CBS 121410</name>
    <dbReference type="NCBI Taxonomy" id="1314787"/>
    <lineage>
        <taxon>Eukaryota</taxon>
        <taxon>Fungi</taxon>
        <taxon>Dikarya</taxon>
        <taxon>Ascomycota</taxon>
        <taxon>Pezizomycotina</taxon>
        <taxon>Dothideomycetes</taxon>
        <taxon>Dothideomycetes incertae sedis</taxon>
        <taxon>Botryosphaeriales</taxon>
        <taxon>Saccharataceae</taxon>
        <taxon>Saccharata</taxon>
    </lineage>
</organism>
<accession>A0A9P4I0X1</accession>
<protein>
    <submittedName>
        <fullName evidence="2">Uncharacterized protein</fullName>
    </submittedName>
</protein>
<feature type="compositionally biased region" description="Basic and acidic residues" evidence="1">
    <location>
        <begin position="32"/>
        <end position="47"/>
    </location>
</feature>
<feature type="region of interest" description="Disordered" evidence="1">
    <location>
        <begin position="1"/>
        <end position="47"/>
    </location>
</feature>
<comment type="caution">
    <text evidence="2">The sequence shown here is derived from an EMBL/GenBank/DDBJ whole genome shotgun (WGS) entry which is preliminary data.</text>
</comment>
<keyword evidence="3" id="KW-1185">Reference proteome</keyword>
<proteinExistence type="predicted"/>
<dbReference type="EMBL" id="ML978712">
    <property type="protein sequence ID" value="KAF2090514.1"/>
    <property type="molecule type" value="Genomic_DNA"/>
</dbReference>
<dbReference type="Proteomes" id="UP000799776">
    <property type="component" value="Unassembled WGS sequence"/>
</dbReference>
<gene>
    <name evidence="2" type="ORF">K490DRAFT_61832</name>
</gene>
<evidence type="ECO:0000256" key="1">
    <source>
        <dbReference type="SAM" id="MobiDB-lite"/>
    </source>
</evidence>
<name>A0A9P4I0X1_9PEZI</name>
<dbReference type="AlphaFoldDB" id="A0A9P4I0X1"/>
<evidence type="ECO:0000313" key="3">
    <source>
        <dbReference type="Proteomes" id="UP000799776"/>
    </source>
</evidence>
<reference evidence="2" key="1">
    <citation type="journal article" date="2020" name="Stud. Mycol.">
        <title>101 Dothideomycetes genomes: a test case for predicting lifestyles and emergence of pathogens.</title>
        <authorList>
            <person name="Haridas S."/>
            <person name="Albert R."/>
            <person name="Binder M."/>
            <person name="Bloem J."/>
            <person name="Labutti K."/>
            <person name="Salamov A."/>
            <person name="Andreopoulos B."/>
            <person name="Baker S."/>
            <person name="Barry K."/>
            <person name="Bills G."/>
            <person name="Bluhm B."/>
            <person name="Cannon C."/>
            <person name="Castanera R."/>
            <person name="Culley D."/>
            <person name="Daum C."/>
            <person name="Ezra D."/>
            <person name="Gonzalez J."/>
            <person name="Henrissat B."/>
            <person name="Kuo A."/>
            <person name="Liang C."/>
            <person name="Lipzen A."/>
            <person name="Lutzoni F."/>
            <person name="Magnuson J."/>
            <person name="Mondo S."/>
            <person name="Nolan M."/>
            <person name="Ohm R."/>
            <person name="Pangilinan J."/>
            <person name="Park H.-J."/>
            <person name="Ramirez L."/>
            <person name="Alfaro M."/>
            <person name="Sun H."/>
            <person name="Tritt A."/>
            <person name="Yoshinaga Y."/>
            <person name="Zwiers L.-H."/>
            <person name="Turgeon B."/>
            <person name="Goodwin S."/>
            <person name="Spatafora J."/>
            <person name="Crous P."/>
            <person name="Grigoriev I."/>
        </authorList>
    </citation>
    <scope>NUCLEOTIDE SEQUENCE</scope>
    <source>
        <strain evidence="2">CBS 121410</strain>
    </source>
</reference>
<sequence length="111" mass="12653">MAACRKRSRDQLDYDDYGYEGDRSSACNGTGAHEEHDRRPSAELKRTRTESELDALGVIPVSQAWPVEMGDWIQSASVWNDGRGLRDHVAGRSLFILCVVEHMSLQYRLLW</sequence>
<dbReference type="OrthoDB" id="5390017at2759"/>
<evidence type="ECO:0000313" key="2">
    <source>
        <dbReference type="EMBL" id="KAF2090514.1"/>
    </source>
</evidence>